<reference evidence="1 2" key="1">
    <citation type="journal article" date="2010" name="Environ. Microbiol.">
        <title>Genomic analysis of oceanic cyanobacterial myoviruses compared with T4-like myoviruses from diverse hosts and environments.</title>
        <authorList>
            <person name="Sullivan M.B."/>
            <person name="Huang K.H."/>
            <person name="Ignacio-Espinoza J.C."/>
            <person name="Berlin A.M."/>
            <person name="Kelly L."/>
            <person name="Weigele P.R."/>
            <person name="DeFrancesco A.S."/>
            <person name="Kern S.E."/>
            <person name="Thompson L.R."/>
            <person name="Young S."/>
            <person name="Yandava C."/>
            <person name="Fu R."/>
            <person name="Krastins B."/>
            <person name="Chase M."/>
            <person name="Sarracino D."/>
            <person name="Osburne M.S."/>
            <person name="Henn M.R."/>
            <person name="Chisholm S.W."/>
        </authorList>
    </citation>
    <scope>NUCLEOTIDE SEQUENCE [LARGE SCALE GENOMIC DNA]</scope>
    <source>
        <strain evidence="1">8017-1</strain>
    </source>
</reference>
<sequence>MSDVRVIHPRNYGWLEKKLSAQEMNYLWKCIDKRKESMKNTLAGNIHESNKIIDEDDWFWKNTVIPLVHQYADIMGNVGDSVPINQLHPYFLQSFWVNYQKQNEFNPLHDHNGVYSFVVWMKIPTRHFDQNKNPIALRSNSPKISTFEFKYTDTVGRISEFVYEMNPEMEGTMLFFPSKLMHQVNPFYDCDEDRISISGNVSVNTKELL</sequence>
<organism evidence="1 2">
    <name type="scientific">Synechococcus phage S-SM2</name>
    <dbReference type="NCBI Taxonomy" id="444860"/>
    <lineage>
        <taxon>Viruses</taxon>
        <taxon>Duplodnaviria</taxon>
        <taxon>Heunggongvirae</taxon>
        <taxon>Uroviricota</taxon>
        <taxon>Caudoviricetes</taxon>
        <taxon>Pantevenvirales</taxon>
        <taxon>Kyanoviridae</taxon>
        <taxon>Nilusvirus</taxon>
        <taxon>Nilusvirus ssm2</taxon>
    </lineage>
</organism>
<dbReference type="OrthoDB" id="20294at10239"/>
<evidence type="ECO:0000313" key="2">
    <source>
        <dbReference type="Proteomes" id="UP000006524"/>
    </source>
</evidence>
<dbReference type="InterPro" id="IPR012668">
    <property type="entry name" value="CHP02466"/>
</dbReference>
<accession>E3SIT1</accession>
<protein>
    <recommendedName>
        <fullName evidence="3">2OG-Fe(II) oxygenase</fullName>
    </recommendedName>
</protein>
<keyword evidence="2" id="KW-1185">Reference proteome</keyword>
<dbReference type="EMBL" id="GU071095">
    <property type="protein sequence ID" value="ADO97379.1"/>
    <property type="molecule type" value="Genomic_DNA"/>
</dbReference>
<dbReference type="Pfam" id="PF13759">
    <property type="entry name" value="2OG-FeII_Oxy_5"/>
    <property type="match status" value="1"/>
</dbReference>
<dbReference type="RefSeq" id="YP_004322193.1">
    <property type="nucleotide sequence ID" value="NC_015279.1"/>
</dbReference>
<evidence type="ECO:0000313" key="1">
    <source>
        <dbReference type="EMBL" id="ADO97379.1"/>
    </source>
</evidence>
<proteinExistence type="predicted"/>
<dbReference type="Proteomes" id="UP000006524">
    <property type="component" value="Segment"/>
</dbReference>
<dbReference type="Gene3D" id="2.60.120.620">
    <property type="entry name" value="q2cbj1_9rhob like domain"/>
    <property type="match status" value="1"/>
</dbReference>
<evidence type="ECO:0008006" key="3">
    <source>
        <dbReference type="Google" id="ProtNLM"/>
    </source>
</evidence>
<name>E3SIT1_9CAUD</name>
<gene>
    <name evidence="1" type="ORF">SSM2_037</name>
</gene>
<dbReference type="GeneID" id="10326669"/>
<dbReference type="KEGG" id="vg:10326669"/>